<dbReference type="Gene3D" id="1.20.1250.20">
    <property type="entry name" value="MFS general substrate transporter like domains"/>
    <property type="match status" value="1"/>
</dbReference>
<sequence>MSETDPLLRSRSNDQAIIDDPQEEEDAFQDAEFQSEGCFDNPMNWPRSYKWGVIALLAFMAFTVTFTCIGVVPVAGRIVLDLEGRESKSSSVLLVTIWELGEAAGPLIIAPLSEVYGRYPIFNAANILFILWTLVAASSQTSWLFILSRFLTGCAVASNVLNPAIIGDMLPPEQRGTAMATLMIAPLLGGAVGPAIAGAIAQSIGWRRILWLGAGIATICELVFSLTLRETYKITILKTRLKKERRASYVSVVNPEKESATKTIWRSIKRPATVFADSLVLQILSLYGCIVFSFFYIMATTLPSVLESEYGFSPASTGSAFLSFSVGSCVGIIVCNLTLDRIYIALKTRNNNIGLPEHRMPLVILSAVLLPLAVLLFGWTAQNHWPVQLLLLSVGLLGFFLLLCMVPLMTYVTDAFGIYSASALTAVLVTRCLMSTFLPLSVVPVTDRLGFGWGFVVFAAVCFGLAPIPLMVMRYGDKWRQRSVYTKDV</sequence>
<dbReference type="FunFam" id="1.20.1250.20:FF:000509">
    <property type="entry name" value="MFS general substrate transporter"/>
    <property type="match status" value="1"/>
</dbReference>
<dbReference type="GO" id="GO:0022857">
    <property type="term" value="F:transmembrane transporter activity"/>
    <property type="evidence" value="ECO:0007669"/>
    <property type="project" value="InterPro"/>
</dbReference>
<evidence type="ECO:0000313" key="8">
    <source>
        <dbReference type="EMBL" id="QDS71199.1"/>
    </source>
</evidence>
<keyword evidence="2 6" id="KW-0812">Transmembrane</keyword>
<evidence type="ECO:0000259" key="7">
    <source>
        <dbReference type="PROSITE" id="PS50850"/>
    </source>
</evidence>
<keyword evidence="9" id="KW-1185">Reference proteome</keyword>
<dbReference type="InterPro" id="IPR011701">
    <property type="entry name" value="MFS"/>
</dbReference>
<dbReference type="InterPro" id="IPR020846">
    <property type="entry name" value="MFS_dom"/>
</dbReference>
<dbReference type="OrthoDB" id="5296287at2759"/>
<evidence type="ECO:0000256" key="5">
    <source>
        <dbReference type="ARBA" id="ARBA00038347"/>
    </source>
</evidence>
<feature type="transmembrane region" description="Helical" evidence="6">
    <location>
        <begin position="360"/>
        <end position="381"/>
    </location>
</feature>
<gene>
    <name evidence="8" type="ORF">FKW77_010266</name>
</gene>
<evidence type="ECO:0000256" key="2">
    <source>
        <dbReference type="ARBA" id="ARBA00022692"/>
    </source>
</evidence>
<comment type="subcellular location">
    <subcellularLocation>
        <location evidence="1">Membrane</location>
        <topology evidence="1">Multi-pass membrane protein</topology>
    </subcellularLocation>
</comment>
<feature type="domain" description="Major facilitator superfamily (MFS) profile" evidence="7">
    <location>
        <begin position="54"/>
        <end position="477"/>
    </location>
</feature>
<dbReference type="STRING" id="50376.A0A517L6D6"/>
<dbReference type="PROSITE" id="PS50850">
    <property type="entry name" value="MFS"/>
    <property type="match status" value="1"/>
</dbReference>
<dbReference type="EMBL" id="CP042189">
    <property type="protein sequence ID" value="QDS71199.1"/>
    <property type="molecule type" value="Genomic_DNA"/>
</dbReference>
<evidence type="ECO:0000256" key="4">
    <source>
        <dbReference type="ARBA" id="ARBA00023136"/>
    </source>
</evidence>
<proteinExistence type="inferred from homology"/>
<dbReference type="SUPFAM" id="SSF103473">
    <property type="entry name" value="MFS general substrate transporter"/>
    <property type="match status" value="1"/>
</dbReference>
<reference evidence="8 9" key="1">
    <citation type="submission" date="2019-07" db="EMBL/GenBank/DDBJ databases">
        <title>Finished genome of Venturia effusa.</title>
        <authorList>
            <person name="Young C.A."/>
            <person name="Cox M.P."/>
            <person name="Ganley A.R.D."/>
            <person name="David W.J."/>
        </authorList>
    </citation>
    <scope>NUCLEOTIDE SEQUENCE [LARGE SCALE GENOMIC DNA]</scope>
    <source>
        <strain evidence="9">albino</strain>
    </source>
</reference>
<feature type="transmembrane region" description="Helical" evidence="6">
    <location>
        <begin position="279"/>
        <end position="299"/>
    </location>
</feature>
<organism evidence="8 9">
    <name type="scientific">Venturia effusa</name>
    <dbReference type="NCBI Taxonomy" id="50376"/>
    <lineage>
        <taxon>Eukaryota</taxon>
        <taxon>Fungi</taxon>
        <taxon>Dikarya</taxon>
        <taxon>Ascomycota</taxon>
        <taxon>Pezizomycotina</taxon>
        <taxon>Dothideomycetes</taxon>
        <taxon>Pleosporomycetidae</taxon>
        <taxon>Venturiales</taxon>
        <taxon>Venturiaceae</taxon>
        <taxon>Venturia</taxon>
    </lineage>
</organism>
<evidence type="ECO:0000256" key="6">
    <source>
        <dbReference type="SAM" id="Phobius"/>
    </source>
</evidence>
<feature type="transmembrane region" description="Helical" evidence="6">
    <location>
        <begin position="450"/>
        <end position="472"/>
    </location>
</feature>
<dbReference type="InterPro" id="IPR036259">
    <property type="entry name" value="MFS_trans_sf"/>
</dbReference>
<dbReference type="PANTHER" id="PTHR23502:SF163">
    <property type="entry name" value="MAJOR FACILITATOR SUPERFAMILY (MFS) PROFILE DOMAIN-CONTAINING PROTEIN"/>
    <property type="match status" value="1"/>
</dbReference>
<feature type="transmembrane region" description="Helical" evidence="6">
    <location>
        <begin position="416"/>
        <end position="438"/>
    </location>
</feature>
<feature type="transmembrane region" description="Helical" evidence="6">
    <location>
        <begin position="319"/>
        <end position="339"/>
    </location>
</feature>
<keyword evidence="3 6" id="KW-1133">Transmembrane helix</keyword>
<name>A0A517L6D6_9PEZI</name>
<feature type="transmembrane region" description="Helical" evidence="6">
    <location>
        <begin position="178"/>
        <end position="197"/>
    </location>
</feature>
<evidence type="ECO:0000313" key="9">
    <source>
        <dbReference type="Proteomes" id="UP000316270"/>
    </source>
</evidence>
<feature type="transmembrane region" description="Helical" evidence="6">
    <location>
        <begin position="51"/>
        <end position="72"/>
    </location>
</feature>
<accession>A0A517L6D6</accession>
<feature type="transmembrane region" description="Helical" evidence="6">
    <location>
        <begin position="387"/>
        <end position="409"/>
    </location>
</feature>
<protein>
    <recommendedName>
        <fullName evidence="7">Major facilitator superfamily (MFS) profile domain-containing protein</fullName>
    </recommendedName>
</protein>
<dbReference type="Pfam" id="PF07690">
    <property type="entry name" value="MFS_1"/>
    <property type="match status" value="1"/>
</dbReference>
<feature type="transmembrane region" description="Helical" evidence="6">
    <location>
        <begin position="209"/>
        <end position="228"/>
    </location>
</feature>
<keyword evidence="4 6" id="KW-0472">Membrane</keyword>
<dbReference type="GO" id="GO:0016020">
    <property type="term" value="C:membrane"/>
    <property type="evidence" value="ECO:0007669"/>
    <property type="project" value="UniProtKB-SubCell"/>
</dbReference>
<dbReference type="AlphaFoldDB" id="A0A517L6D6"/>
<dbReference type="Proteomes" id="UP000316270">
    <property type="component" value="Chromosome 5"/>
</dbReference>
<comment type="similarity">
    <text evidence="5">Belongs to the major facilitator superfamily. CAR1 family.</text>
</comment>
<dbReference type="PANTHER" id="PTHR23502">
    <property type="entry name" value="MAJOR FACILITATOR SUPERFAMILY"/>
    <property type="match status" value="1"/>
</dbReference>
<evidence type="ECO:0000256" key="3">
    <source>
        <dbReference type="ARBA" id="ARBA00022989"/>
    </source>
</evidence>
<evidence type="ECO:0000256" key="1">
    <source>
        <dbReference type="ARBA" id="ARBA00004141"/>
    </source>
</evidence>
<feature type="transmembrane region" description="Helical" evidence="6">
    <location>
        <begin position="119"/>
        <end position="137"/>
    </location>
</feature>